<feature type="disulfide bond" evidence="3">
    <location>
        <begin position="226"/>
        <end position="239"/>
    </location>
</feature>
<sequence length="246" mass="27471">MTGMALGKVESPRLNPRTMYTFTFLCAFGLLPALLEVITSSEKTEIVNKHNALRRGVTPTASDMLKMTWNNEAANNAQQWADGCSMKHSPDSNRVIATSGCGENLYMSSSKDSWSDAIQDWYDEVKDWRYGQGSINGGVIGHFTQVVWYRSNQVGCAMAYCPNAKYKYFYVCHYCPPGNYQYTHPYNDGSSCADCPNACDNKLCTNPCPYSDRYSNCPDLKKQHGCSHSDVADWCPASCKCTNQII</sequence>
<dbReference type="FunFam" id="3.40.33.10:FF:000005">
    <property type="entry name" value="Cysteine-rich secretory protein 2"/>
    <property type="match status" value="1"/>
</dbReference>
<accession>A0AAV6RU88</accession>
<proteinExistence type="inferred from homology"/>
<dbReference type="Pfam" id="PF00188">
    <property type="entry name" value="CAP"/>
    <property type="match status" value="1"/>
</dbReference>
<dbReference type="InterPro" id="IPR001283">
    <property type="entry name" value="CRISP-related"/>
</dbReference>
<evidence type="ECO:0000256" key="1">
    <source>
        <dbReference type="ARBA" id="ARBA00009923"/>
    </source>
</evidence>
<evidence type="ECO:0000313" key="5">
    <source>
        <dbReference type="EMBL" id="KAG7509077.1"/>
    </source>
</evidence>
<dbReference type="PANTHER" id="PTHR10334">
    <property type="entry name" value="CYSTEINE-RICH SECRETORY PROTEIN-RELATED"/>
    <property type="match status" value="1"/>
</dbReference>
<dbReference type="CDD" id="cd05383">
    <property type="entry name" value="CAP_CRISP"/>
    <property type="match status" value="1"/>
</dbReference>
<protein>
    <submittedName>
        <fullName evidence="5">Cysteine-rich venom protein-like</fullName>
    </submittedName>
</protein>
<comment type="caution">
    <text evidence="3">Lacks conserved residue(s) required for the propagation of feature annotation.</text>
</comment>
<dbReference type="SMART" id="SM00198">
    <property type="entry name" value="SCP"/>
    <property type="match status" value="1"/>
</dbReference>
<comment type="similarity">
    <text evidence="1">Belongs to the CRISP family.</text>
</comment>
<feature type="domain" description="ShKT" evidence="4">
    <location>
        <begin position="208"/>
        <end position="241"/>
    </location>
</feature>
<keyword evidence="2 3" id="KW-1015">Disulfide bond</keyword>
<dbReference type="AlphaFoldDB" id="A0AAV6RU88"/>
<dbReference type="InterPro" id="IPR034117">
    <property type="entry name" value="SCP_CRISP"/>
</dbReference>
<dbReference type="EMBL" id="JAGKHQ010000009">
    <property type="protein sequence ID" value="KAG7509077.1"/>
    <property type="molecule type" value="Genomic_DNA"/>
</dbReference>
<gene>
    <name evidence="5" type="ORF">JOB18_033813</name>
</gene>
<evidence type="ECO:0000313" key="6">
    <source>
        <dbReference type="Proteomes" id="UP000693946"/>
    </source>
</evidence>
<dbReference type="FunFam" id="1.10.10.740:FF:000001">
    <property type="entry name" value="Cysteine-rich secretory protein 2"/>
    <property type="match status" value="1"/>
</dbReference>
<dbReference type="InterPro" id="IPR014044">
    <property type="entry name" value="CAP_dom"/>
</dbReference>
<dbReference type="PROSITE" id="PS01009">
    <property type="entry name" value="CRISP_1"/>
    <property type="match status" value="1"/>
</dbReference>
<dbReference type="Proteomes" id="UP000693946">
    <property type="component" value="Linkage Group LG17"/>
</dbReference>
<evidence type="ECO:0000256" key="3">
    <source>
        <dbReference type="PROSITE-ProRule" id="PRU01005"/>
    </source>
</evidence>
<dbReference type="InterPro" id="IPR013871">
    <property type="entry name" value="Cysteine_rich_secretory"/>
</dbReference>
<evidence type="ECO:0000259" key="4">
    <source>
        <dbReference type="PROSITE" id="PS51670"/>
    </source>
</evidence>
<dbReference type="PROSITE" id="PS51670">
    <property type="entry name" value="SHKT"/>
    <property type="match status" value="1"/>
</dbReference>
<dbReference type="GO" id="GO:0005576">
    <property type="term" value="C:extracellular region"/>
    <property type="evidence" value="ECO:0007669"/>
    <property type="project" value="InterPro"/>
</dbReference>
<dbReference type="PROSITE" id="PS01010">
    <property type="entry name" value="CRISP_2"/>
    <property type="match status" value="1"/>
</dbReference>
<comment type="caution">
    <text evidence="5">The sequence shown here is derived from an EMBL/GenBank/DDBJ whole genome shotgun (WGS) entry which is preliminary data.</text>
</comment>
<evidence type="ECO:0000256" key="2">
    <source>
        <dbReference type="ARBA" id="ARBA00023157"/>
    </source>
</evidence>
<organism evidence="5 6">
    <name type="scientific">Solea senegalensis</name>
    <name type="common">Senegalese sole</name>
    <dbReference type="NCBI Taxonomy" id="28829"/>
    <lineage>
        <taxon>Eukaryota</taxon>
        <taxon>Metazoa</taxon>
        <taxon>Chordata</taxon>
        <taxon>Craniata</taxon>
        <taxon>Vertebrata</taxon>
        <taxon>Euteleostomi</taxon>
        <taxon>Actinopterygii</taxon>
        <taxon>Neopterygii</taxon>
        <taxon>Teleostei</taxon>
        <taxon>Neoteleostei</taxon>
        <taxon>Acanthomorphata</taxon>
        <taxon>Carangaria</taxon>
        <taxon>Pleuronectiformes</taxon>
        <taxon>Pleuronectoidei</taxon>
        <taxon>Soleidae</taxon>
        <taxon>Solea</taxon>
    </lineage>
</organism>
<name>A0AAV6RU88_SOLSE</name>
<feature type="disulfide bond" evidence="3">
    <location>
        <begin position="217"/>
        <end position="235"/>
    </location>
</feature>
<keyword evidence="6" id="KW-1185">Reference proteome</keyword>
<dbReference type="InterPro" id="IPR003582">
    <property type="entry name" value="ShKT_dom"/>
</dbReference>
<reference evidence="5 6" key="1">
    <citation type="journal article" date="2021" name="Sci. Rep.">
        <title>Chromosome anchoring in Senegalese sole (Solea senegalensis) reveals sex-associated markers and genome rearrangements in flatfish.</title>
        <authorList>
            <person name="Guerrero-Cozar I."/>
            <person name="Gomez-Garrido J."/>
            <person name="Berbel C."/>
            <person name="Martinez-Blanch J.F."/>
            <person name="Alioto T."/>
            <person name="Claros M.G."/>
            <person name="Gagnaire P.A."/>
            <person name="Manchado M."/>
        </authorList>
    </citation>
    <scope>NUCLEOTIDE SEQUENCE [LARGE SCALE GENOMIC DNA]</scope>
    <source>
        <strain evidence="5">Sse05_10M</strain>
    </source>
</reference>
<dbReference type="InterPro" id="IPR018244">
    <property type="entry name" value="Allrgn_V5/Tpx1_CS"/>
</dbReference>
<dbReference type="Pfam" id="PF08562">
    <property type="entry name" value="Crisp"/>
    <property type="match status" value="1"/>
</dbReference>